<gene>
    <name evidence="1" type="ORF">GZH47_26785</name>
</gene>
<name>A0A6C0P6R1_9BACL</name>
<accession>A0A6C0P6R1</accession>
<proteinExistence type="predicted"/>
<dbReference type="Proteomes" id="UP000479114">
    <property type="component" value="Chromosome"/>
</dbReference>
<dbReference type="AlphaFoldDB" id="A0A6C0P6R1"/>
<dbReference type="KEGG" id="prz:GZH47_26785"/>
<protein>
    <submittedName>
        <fullName evidence="1">Uncharacterized protein</fullName>
    </submittedName>
</protein>
<dbReference type="RefSeq" id="WP_162644038.1">
    <property type="nucleotide sequence ID" value="NZ_CP048286.1"/>
</dbReference>
<organism evidence="1 2">
    <name type="scientific">Paenibacillus rhizovicinus</name>
    <dbReference type="NCBI Taxonomy" id="2704463"/>
    <lineage>
        <taxon>Bacteria</taxon>
        <taxon>Bacillati</taxon>
        <taxon>Bacillota</taxon>
        <taxon>Bacilli</taxon>
        <taxon>Bacillales</taxon>
        <taxon>Paenibacillaceae</taxon>
        <taxon>Paenibacillus</taxon>
    </lineage>
</organism>
<evidence type="ECO:0000313" key="2">
    <source>
        <dbReference type="Proteomes" id="UP000479114"/>
    </source>
</evidence>
<dbReference type="EMBL" id="CP048286">
    <property type="protein sequence ID" value="QHW34041.1"/>
    <property type="molecule type" value="Genomic_DNA"/>
</dbReference>
<reference evidence="1 2" key="1">
    <citation type="submission" date="2020-02" db="EMBL/GenBank/DDBJ databases">
        <title>Paenibacillus sp. nov., isolated from rhizosphere soil of tomato.</title>
        <authorList>
            <person name="Weon H.-Y."/>
            <person name="Lee S.A."/>
        </authorList>
    </citation>
    <scope>NUCLEOTIDE SEQUENCE [LARGE SCALE GENOMIC DNA]</scope>
    <source>
        <strain evidence="1 2">14171R-81</strain>
    </source>
</reference>
<keyword evidence="2" id="KW-1185">Reference proteome</keyword>
<sequence>MYLPKINRLWSAFIHHDSSKAGDAAVSITNTTKLRSVDGPSYMVEFERIGRRYHLYHFACDRQDELRELNAAYGAAHPRTAFGVSDDETAAIVTAALVAFMERQYEAIQTSVDCSHGLDQAMAYIRDIRLEQWRPPAGIHSIT</sequence>
<evidence type="ECO:0000313" key="1">
    <source>
        <dbReference type="EMBL" id="QHW34041.1"/>
    </source>
</evidence>